<name>A0ABW3H2Q9_9SPHN</name>
<dbReference type="InterPro" id="IPR044855">
    <property type="entry name" value="CoA-Trfase_III_dom3_sf"/>
</dbReference>
<protein>
    <submittedName>
        <fullName evidence="2">CaiB/BaiF CoA transferase family protein</fullName>
    </submittedName>
</protein>
<dbReference type="PANTHER" id="PTHR48207">
    <property type="entry name" value="SUCCINATE--HYDROXYMETHYLGLUTARATE COA-TRANSFERASE"/>
    <property type="match status" value="1"/>
</dbReference>
<dbReference type="InterPro" id="IPR003673">
    <property type="entry name" value="CoA-Trfase_fam_III"/>
</dbReference>
<dbReference type="Gene3D" id="3.40.50.10540">
    <property type="entry name" value="Crotonobetainyl-coa:carnitine coa-transferase, domain 1"/>
    <property type="match status" value="1"/>
</dbReference>
<evidence type="ECO:0000313" key="2">
    <source>
        <dbReference type="EMBL" id="MFD0945664.1"/>
    </source>
</evidence>
<proteinExistence type="predicted"/>
<keyword evidence="1 2" id="KW-0808">Transferase</keyword>
<reference evidence="3" key="1">
    <citation type="journal article" date="2019" name="Int. J. Syst. Evol. Microbiol.">
        <title>The Global Catalogue of Microorganisms (GCM) 10K type strain sequencing project: providing services to taxonomists for standard genome sequencing and annotation.</title>
        <authorList>
            <consortium name="The Broad Institute Genomics Platform"/>
            <consortium name="The Broad Institute Genome Sequencing Center for Infectious Disease"/>
            <person name="Wu L."/>
            <person name="Ma J."/>
        </authorList>
    </citation>
    <scope>NUCLEOTIDE SEQUENCE [LARGE SCALE GENOMIC DNA]</scope>
    <source>
        <strain evidence="3">CCUG 62982</strain>
    </source>
</reference>
<dbReference type="InterPro" id="IPR023606">
    <property type="entry name" value="CoA-Trfase_III_dom_1_sf"/>
</dbReference>
<dbReference type="SUPFAM" id="SSF89796">
    <property type="entry name" value="CoA-transferase family III (CaiB/BaiF)"/>
    <property type="match status" value="1"/>
</dbReference>
<sequence>MAGEASADAAAPAPAGAYADLLEGVRVLDLTNVLSGPYATYQMAMLGAEVIKVENPRGGDLARSLGAAPELNAALMGTSFLAQNAGKKSVTLDLKSERGKALFARLIESADVLVENYRPRVMERLGFGWDRVRAINPAMVYCAISGFGQNGPLSANPAYDQIVQGYSGVMSVTGDARSAPLRVGYPLCDTLGGMGAAFAIASALFRRERTGKGAWIDLSMLDSTVSAMGWAVSNYLIAGVEAQPIGNQNATAAPSGAFRTADGPLNIAANKQEQFEALCDIAGRPDLKADPRFARREARKANREALNAILEEALAARPAEEWEALLNAAGIPAGRILSVPQVLAHPQLAARGLVQELPLGEAGLDSVRVVRAGYRLDDGQPGARCAPPVLGADNAAIYGALGVDAAELADLEAGGVI</sequence>
<dbReference type="Proteomes" id="UP001596977">
    <property type="component" value="Unassembled WGS sequence"/>
</dbReference>
<dbReference type="InterPro" id="IPR050483">
    <property type="entry name" value="CoA-transferase_III_domain"/>
</dbReference>
<organism evidence="2 3">
    <name type="scientific">Sphingomonas canadensis</name>
    <dbReference type="NCBI Taxonomy" id="1219257"/>
    <lineage>
        <taxon>Bacteria</taxon>
        <taxon>Pseudomonadati</taxon>
        <taxon>Pseudomonadota</taxon>
        <taxon>Alphaproteobacteria</taxon>
        <taxon>Sphingomonadales</taxon>
        <taxon>Sphingomonadaceae</taxon>
        <taxon>Sphingomonas</taxon>
    </lineage>
</organism>
<dbReference type="Pfam" id="PF02515">
    <property type="entry name" value="CoA_transf_3"/>
    <property type="match status" value="1"/>
</dbReference>
<evidence type="ECO:0000313" key="3">
    <source>
        <dbReference type="Proteomes" id="UP001596977"/>
    </source>
</evidence>
<keyword evidence="3" id="KW-1185">Reference proteome</keyword>
<dbReference type="GO" id="GO:0016740">
    <property type="term" value="F:transferase activity"/>
    <property type="evidence" value="ECO:0007669"/>
    <property type="project" value="UniProtKB-KW"/>
</dbReference>
<accession>A0ABW3H2Q9</accession>
<evidence type="ECO:0000256" key="1">
    <source>
        <dbReference type="ARBA" id="ARBA00022679"/>
    </source>
</evidence>
<dbReference type="PANTHER" id="PTHR48207:SF3">
    <property type="entry name" value="SUCCINATE--HYDROXYMETHYLGLUTARATE COA-TRANSFERASE"/>
    <property type="match status" value="1"/>
</dbReference>
<comment type="caution">
    <text evidence="2">The sequence shown here is derived from an EMBL/GenBank/DDBJ whole genome shotgun (WGS) entry which is preliminary data.</text>
</comment>
<gene>
    <name evidence="2" type="ORF">ACFQ1E_04875</name>
</gene>
<dbReference type="Gene3D" id="3.30.1540.10">
    <property type="entry name" value="formyl-coa transferase, domain 3"/>
    <property type="match status" value="1"/>
</dbReference>
<dbReference type="RefSeq" id="WP_264942103.1">
    <property type="nucleotide sequence ID" value="NZ_JAPDRA010000001.1"/>
</dbReference>
<dbReference type="EMBL" id="JBHTJG010000001">
    <property type="protein sequence ID" value="MFD0945664.1"/>
    <property type="molecule type" value="Genomic_DNA"/>
</dbReference>